<dbReference type="InterPro" id="IPR007219">
    <property type="entry name" value="XnlR_reg_dom"/>
</dbReference>
<dbReference type="OrthoDB" id="3266505at2759"/>
<comment type="caution">
    <text evidence="7">The sequence shown here is derived from an EMBL/GenBank/DDBJ whole genome shotgun (WGS) entry which is preliminary data.</text>
</comment>
<keyword evidence="4" id="KW-0539">Nucleus</keyword>
<sequence>MKKRHFGPKNLKACKRCFQRKIKCVRNGDDPCSYCQKRNYHCEKRSLVEVYYTVDASERPTVSSQKAFEVLTNSIHFFEFVYRALQDSTSKDLGSTKLHELNINESFVDYSFLKRDSSVQVLEPSAFPDRETAFALFEQAKRTIAFDTQVMLHESTARFISEVYEQGCIVDISNHQVRIEVLRLFALFAIGRLHTSGDVVPEEYPGLKFFRIALSLMNDFYDAPSISYIECLVLIILYLVGLNKLNHAYIHSGTALRLSMLLRLDKPQVKGGVKLSELTKERRRRLWCSVKNLDFYLSWCLGCSSMIKSQSPIDYPNDNIYENELATGFFIRERIKLTELKDQILTSVLDPDNSHVSRFFESFNERSQAINTAVSRLSHVFDTALFHKVLFGLVFRLNECIILATIPEFLQELKPEKLKLLPARKPLNLSKTCVMAAISNLRIYECLFRSNNISIFGFVDTNFLFLSSIVLLLARYLTVERVEFQQVEKSWQDCMLLFDELTKIGNLVANEYLNKIVHLRDLLSILEDHIKPMEDLSLTHNQHPDHQNHEFSKQELVHFNIVETLISWNL</sequence>
<name>A0A9P8TAV1_9ASCO</name>
<evidence type="ECO:0000256" key="5">
    <source>
        <dbReference type="SAM" id="Phobius"/>
    </source>
</evidence>
<dbReference type="Proteomes" id="UP000769157">
    <property type="component" value="Unassembled WGS sequence"/>
</dbReference>
<dbReference type="Pfam" id="PF00172">
    <property type="entry name" value="Zn_clus"/>
    <property type="match status" value="1"/>
</dbReference>
<dbReference type="PANTHER" id="PTHR46910:SF3">
    <property type="entry name" value="HALOTOLERANCE PROTEIN 9-RELATED"/>
    <property type="match status" value="1"/>
</dbReference>
<keyword evidence="5" id="KW-1133">Transmembrane helix</keyword>
<evidence type="ECO:0000313" key="8">
    <source>
        <dbReference type="Proteomes" id="UP000769157"/>
    </source>
</evidence>
<dbReference type="EMBL" id="JAEUBE010000055">
    <property type="protein sequence ID" value="KAH3671481.1"/>
    <property type="molecule type" value="Genomic_DNA"/>
</dbReference>
<dbReference type="GO" id="GO:0000981">
    <property type="term" value="F:DNA-binding transcription factor activity, RNA polymerase II-specific"/>
    <property type="evidence" value="ECO:0007669"/>
    <property type="project" value="InterPro"/>
</dbReference>
<dbReference type="Pfam" id="PF04082">
    <property type="entry name" value="Fungal_trans"/>
    <property type="match status" value="1"/>
</dbReference>
<dbReference type="InterPro" id="IPR036864">
    <property type="entry name" value="Zn2-C6_fun-type_DNA-bd_sf"/>
</dbReference>
<feature type="domain" description="Zn(2)-C6 fungal-type" evidence="6">
    <location>
        <begin position="13"/>
        <end position="42"/>
    </location>
</feature>
<evidence type="ECO:0000313" key="7">
    <source>
        <dbReference type="EMBL" id="KAH3671481.1"/>
    </source>
</evidence>
<evidence type="ECO:0000256" key="3">
    <source>
        <dbReference type="ARBA" id="ARBA00023125"/>
    </source>
</evidence>
<dbReference type="SMART" id="SM00906">
    <property type="entry name" value="Fungal_trans"/>
    <property type="match status" value="1"/>
</dbReference>
<dbReference type="GO" id="GO:0003677">
    <property type="term" value="F:DNA binding"/>
    <property type="evidence" value="ECO:0007669"/>
    <property type="project" value="UniProtKB-KW"/>
</dbReference>
<keyword evidence="8" id="KW-1185">Reference proteome</keyword>
<keyword evidence="5" id="KW-0812">Transmembrane</keyword>
<organism evidence="7 8">
    <name type="scientific">Ogataea philodendri</name>
    <dbReference type="NCBI Taxonomy" id="1378263"/>
    <lineage>
        <taxon>Eukaryota</taxon>
        <taxon>Fungi</taxon>
        <taxon>Dikarya</taxon>
        <taxon>Ascomycota</taxon>
        <taxon>Saccharomycotina</taxon>
        <taxon>Pichiomycetes</taxon>
        <taxon>Pichiales</taxon>
        <taxon>Pichiaceae</taxon>
        <taxon>Ogataea</taxon>
    </lineage>
</organism>
<comment type="subcellular location">
    <subcellularLocation>
        <location evidence="1">Nucleus</location>
    </subcellularLocation>
</comment>
<dbReference type="PROSITE" id="PS50048">
    <property type="entry name" value="ZN2_CY6_FUNGAL_2"/>
    <property type="match status" value="1"/>
</dbReference>
<evidence type="ECO:0000256" key="1">
    <source>
        <dbReference type="ARBA" id="ARBA00004123"/>
    </source>
</evidence>
<reference evidence="7" key="1">
    <citation type="journal article" date="2021" name="Open Biol.">
        <title>Shared evolutionary footprints suggest mitochondrial oxidative damage underlies multiple complex I losses in fungi.</title>
        <authorList>
            <person name="Schikora-Tamarit M.A."/>
            <person name="Marcet-Houben M."/>
            <person name="Nosek J."/>
            <person name="Gabaldon T."/>
        </authorList>
    </citation>
    <scope>NUCLEOTIDE SEQUENCE</scope>
    <source>
        <strain evidence="7">CBS6075</strain>
    </source>
</reference>
<evidence type="ECO:0000259" key="6">
    <source>
        <dbReference type="PROSITE" id="PS50048"/>
    </source>
</evidence>
<accession>A0A9P8TAV1</accession>
<reference evidence="7" key="2">
    <citation type="submission" date="2021-01" db="EMBL/GenBank/DDBJ databases">
        <authorList>
            <person name="Schikora-Tamarit M.A."/>
        </authorList>
    </citation>
    <scope>NUCLEOTIDE SEQUENCE</scope>
    <source>
        <strain evidence="7">CBS6075</strain>
    </source>
</reference>
<dbReference type="GO" id="GO:0008270">
    <property type="term" value="F:zinc ion binding"/>
    <property type="evidence" value="ECO:0007669"/>
    <property type="project" value="InterPro"/>
</dbReference>
<dbReference type="AlphaFoldDB" id="A0A9P8TAV1"/>
<proteinExistence type="predicted"/>
<dbReference type="InterPro" id="IPR050987">
    <property type="entry name" value="AtrR-like"/>
</dbReference>
<feature type="transmembrane region" description="Helical" evidence="5">
    <location>
        <begin position="453"/>
        <end position="474"/>
    </location>
</feature>
<keyword evidence="3" id="KW-0238">DNA-binding</keyword>
<protein>
    <recommendedName>
        <fullName evidence="6">Zn(2)-C6 fungal-type domain-containing protein</fullName>
    </recommendedName>
</protein>
<dbReference type="RefSeq" id="XP_046064657.1">
    <property type="nucleotide sequence ID" value="XM_046202653.1"/>
</dbReference>
<evidence type="ECO:0000256" key="2">
    <source>
        <dbReference type="ARBA" id="ARBA00022723"/>
    </source>
</evidence>
<dbReference type="GO" id="GO:0005634">
    <property type="term" value="C:nucleus"/>
    <property type="evidence" value="ECO:0007669"/>
    <property type="project" value="UniProtKB-SubCell"/>
</dbReference>
<dbReference type="InterPro" id="IPR001138">
    <property type="entry name" value="Zn2Cys6_DnaBD"/>
</dbReference>
<keyword evidence="2" id="KW-0479">Metal-binding</keyword>
<dbReference type="SUPFAM" id="SSF57701">
    <property type="entry name" value="Zn2/Cys6 DNA-binding domain"/>
    <property type="match status" value="1"/>
</dbReference>
<dbReference type="PANTHER" id="PTHR46910">
    <property type="entry name" value="TRANSCRIPTION FACTOR PDR1"/>
    <property type="match status" value="1"/>
</dbReference>
<keyword evidence="5" id="KW-0472">Membrane</keyword>
<dbReference type="GO" id="GO:0006351">
    <property type="term" value="P:DNA-templated transcription"/>
    <property type="evidence" value="ECO:0007669"/>
    <property type="project" value="InterPro"/>
</dbReference>
<dbReference type="CDD" id="cd12148">
    <property type="entry name" value="fungal_TF_MHR"/>
    <property type="match status" value="1"/>
</dbReference>
<dbReference type="CDD" id="cd00067">
    <property type="entry name" value="GAL4"/>
    <property type="match status" value="1"/>
</dbReference>
<evidence type="ECO:0000256" key="4">
    <source>
        <dbReference type="ARBA" id="ARBA00023242"/>
    </source>
</evidence>
<dbReference type="GeneID" id="70232151"/>
<dbReference type="Gene3D" id="4.10.240.10">
    <property type="entry name" value="Zn(2)-C6 fungal-type DNA-binding domain"/>
    <property type="match status" value="1"/>
</dbReference>
<gene>
    <name evidence="7" type="ORF">OGAPHI_000183</name>
</gene>